<proteinExistence type="predicted"/>
<keyword evidence="3" id="KW-1185">Reference proteome</keyword>
<dbReference type="AlphaFoldDB" id="A0AAW1JID1"/>
<dbReference type="EMBL" id="JASPKY010000363">
    <property type="protein sequence ID" value="KAK9703841.1"/>
    <property type="molecule type" value="Genomic_DNA"/>
</dbReference>
<evidence type="ECO:0000256" key="1">
    <source>
        <dbReference type="SAM" id="MobiDB-lite"/>
    </source>
</evidence>
<gene>
    <name evidence="2" type="ORF">QE152_g29122</name>
</gene>
<sequence length="186" mass="21672">MTIEAELAKRQVQRQRTEDLETIVAVLEQKLQQSHPRVQVQRQRTEDLETIVAVLEQKLQQSHPRVEQETQGKLNVLKEEVQQNKELIHGRIQHVEEVTEQWNKKPQIDGNLGKETTGLMEMILPLQLEELNKFDAVKEKITELKKTEKNVIYGTPHHANPLLFRERNNRTNGDDTAFTTRGTEQI</sequence>
<protein>
    <submittedName>
        <fullName evidence="2">Uncharacterized protein</fullName>
    </submittedName>
</protein>
<reference evidence="2 3" key="1">
    <citation type="journal article" date="2024" name="BMC Genomics">
        <title>De novo assembly and annotation of Popillia japonica's genome with initial clues to its potential as an invasive pest.</title>
        <authorList>
            <person name="Cucini C."/>
            <person name="Boschi S."/>
            <person name="Funari R."/>
            <person name="Cardaioli E."/>
            <person name="Iannotti N."/>
            <person name="Marturano G."/>
            <person name="Paoli F."/>
            <person name="Bruttini M."/>
            <person name="Carapelli A."/>
            <person name="Frati F."/>
            <person name="Nardi F."/>
        </authorList>
    </citation>
    <scope>NUCLEOTIDE SEQUENCE [LARGE SCALE GENOMIC DNA]</scope>
    <source>
        <strain evidence="2">DMR45628</strain>
    </source>
</reference>
<feature type="region of interest" description="Disordered" evidence="1">
    <location>
        <begin position="167"/>
        <end position="186"/>
    </location>
</feature>
<dbReference type="Proteomes" id="UP001458880">
    <property type="component" value="Unassembled WGS sequence"/>
</dbReference>
<comment type="caution">
    <text evidence="2">The sequence shown here is derived from an EMBL/GenBank/DDBJ whole genome shotgun (WGS) entry which is preliminary data.</text>
</comment>
<name>A0AAW1JID1_POPJA</name>
<accession>A0AAW1JID1</accession>
<feature type="compositionally biased region" description="Polar residues" evidence="1">
    <location>
        <begin position="177"/>
        <end position="186"/>
    </location>
</feature>
<evidence type="ECO:0000313" key="2">
    <source>
        <dbReference type="EMBL" id="KAK9703841.1"/>
    </source>
</evidence>
<organism evidence="2 3">
    <name type="scientific">Popillia japonica</name>
    <name type="common">Japanese beetle</name>
    <dbReference type="NCBI Taxonomy" id="7064"/>
    <lineage>
        <taxon>Eukaryota</taxon>
        <taxon>Metazoa</taxon>
        <taxon>Ecdysozoa</taxon>
        <taxon>Arthropoda</taxon>
        <taxon>Hexapoda</taxon>
        <taxon>Insecta</taxon>
        <taxon>Pterygota</taxon>
        <taxon>Neoptera</taxon>
        <taxon>Endopterygota</taxon>
        <taxon>Coleoptera</taxon>
        <taxon>Polyphaga</taxon>
        <taxon>Scarabaeiformia</taxon>
        <taxon>Scarabaeidae</taxon>
        <taxon>Rutelinae</taxon>
        <taxon>Popillia</taxon>
    </lineage>
</organism>
<evidence type="ECO:0000313" key="3">
    <source>
        <dbReference type="Proteomes" id="UP001458880"/>
    </source>
</evidence>